<keyword evidence="1" id="KW-0472">Membrane</keyword>
<dbReference type="AlphaFoldDB" id="A0A4V2XAN7"/>
<keyword evidence="3" id="KW-1185">Reference proteome</keyword>
<dbReference type="OrthoDB" id="4540541at2"/>
<dbReference type="Proteomes" id="UP000295706">
    <property type="component" value="Unassembled WGS sequence"/>
</dbReference>
<evidence type="ECO:0000313" key="3">
    <source>
        <dbReference type="Proteomes" id="UP000295706"/>
    </source>
</evidence>
<reference evidence="2 3" key="1">
    <citation type="submission" date="2019-02" db="EMBL/GenBank/DDBJ databases">
        <title>Arundinibacter roseus gen. nov., sp. nov., a new member of the family Cytophagaceae.</title>
        <authorList>
            <person name="Szuroczki S."/>
            <person name="Khayer B."/>
            <person name="Sproer C."/>
            <person name="Toumi M."/>
            <person name="Szabo A."/>
            <person name="Felfoldi T."/>
            <person name="Schumann P."/>
            <person name="Toth E."/>
        </authorList>
    </citation>
    <scope>NUCLEOTIDE SEQUENCE [LARGE SCALE GENOMIC DNA]</scope>
    <source>
        <strain evidence="2 3">DMA-k-7a</strain>
    </source>
</reference>
<protein>
    <submittedName>
        <fullName evidence="2">DUF1361 domain-containing protein</fullName>
    </submittedName>
</protein>
<feature type="transmembrane region" description="Helical" evidence="1">
    <location>
        <begin position="40"/>
        <end position="55"/>
    </location>
</feature>
<feature type="transmembrane region" description="Helical" evidence="1">
    <location>
        <begin position="185"/>
        <end position="207"/>
    </location>
</feature>
<keyword evidence="1" id="KW-1133">Transmembrane helix</keyword>
<feature type="transmembrane region" description="Helical" evidence="1">
    <location>
        <begin position="104"/>
        <end position="124"/>
    </location>
</feature>
<evidence type="ECO:0000256" key="1">
    <source>
        <dbReference type="SAM" id="Phobius"/>
    </source>
</evidence>
<proteinExistence type="predicted"/>
<gene>
    <name evidence="2" type="ORF">EZE20_04730</name>
</gene>
<dbReference type="EMBL" id="SMJU01000002">
    <property type="protein sequence ID" value="TDB68295.1"/>
    <property type="molecule type" value="Genomic_DNA"/>
</dbReference>
<feature type="transmembrane region" description="Helical" evidence="1">
    <location>
        <begin position="62"/>
        <end position="84"/>
    </location>
</feature>
<dbReference type="Pfam" id="PF07099">
    <property type="entry name" value="DUF1361"/>
    <property type="match status" value="1"/>
</dbReference>
<organism evidence="2 3">
    <name type="scientific">Arundinibacter roseus</name>
    <dbReference type="NCBI Taxonomy" id="2070510"/>
    <lineage>
        <taxon>Bacteria</taxon>
        <taxon>Pseudomonadati</taxon>
        <taxon>Bacteroidota</taxon>
        <taxon>Cytophagia</taxon>
        <taxon>Cytophagales</taxon>
        <taxon>Spirosomataceae</taxon>
        <taxon>Arundinibacter</taxon>
    </lineage>
</organism>
<feature type="transmembrane region" description="Helical" evidence="1">
    <location>
        <begin position="136"/>
        <end position="157"/>
    </location>
</feature>
<name>A0A4V2XAN7_9BACT</name>
<comment type="caution">
    <text evidence="2">The sequence shown here is derived from an EMBL/GenBank/DDBJ whole genome shotgun (WGS) entry which is preliminary data.</text>
</comment>
<accession>A0A4V2XAN7</accession>
<dbReference type="InterPro" id="IPR009793">
    <property type="entry name" value="DUF1361"/>
</dbReference>
<keyword evidence="1" id="KW-0812">Transmembrane</keyword>
<evidence type="ECO:0000313" key="2">
    <source>
        <dbReference type="EMBL" id="TDB68295.1"/>
    </source>
</evidence>
<sequence>MEGLFPLLLLSVLSLLALTFHFIRIQFSEAVDFSLDWNLFLSWIPLLLSFIAQTISKRFGKLPVWIAILSIVWLIFFPNAPYMITDLVHLSVDYGSNLTWHDVIMLFYYAQISLINGLVSLYWFHQTWNRTYSNSTGTVLLLASFPLGGFGVFLGRIQRWNSWDILHNPQNLLPNIIESAFNRTAILLSVEFGLLLGTLYLVLWGLLRFRIRDRFS</sequence>